<dbReference type="GO" id="GO:0016020">
    <property type="term" value="C:membrane"/>
    <property type="evidence" value="ECO:0007669"/>
    <property type="project" value="UniProtKB-SubCell"/>
</dbReference>
<keyword evidence="6" id="KW-0458">Lysosome</keyword>
<evidence type="ECO:0000256" key="8">
    <source>
        <dbReference type="ARBA" id="ARBA00041780"/>
    </source>
</evidence>
<accession>A0AAD8AQT1</accession>
<feature type="region of interest" description="Disordered" evidence="10">
    <location>
        <begin position="422"/>
        <end position="444"/>
    </location>
</feature>
<keyword evidence="4" id="KW-0963">Cytoplasm</keyword>
<feature type="domain" description="TLDc" evidence="11">
    <location>
        <begin position="249"/>
        <end position="418"/>
    </location>
</feature>
<dbReference type="GO" id="GO:0006979">
    <property type="term" value="P:response to oxidative stress"/>
    <property type="evidence" value="ECO:0007669"/>
    <property type="project" value="TreeGrafter"/>
</dbReference>
<protein>
    <recommendedName>
        <fullName evidence="7">MTOR-associated protein MEAK7</fullName>
    </recommendedName>
    <alternativeName>
        <fullName evidence="9">TBC/LysM-associated domain-containing protein 1</fullName>
    </alternativeName>
    <alternativeName>
        <fullName evidence="8">TLD domain-containing protein 1</fullName>
    </alternativeName>
</protein>
<dbReference type="Pfam" id="PF07534">
    <property type="entry name" value="TLD"/>
    <property type="match status" value="1"/>
</dbReference>
<evidence type="ECO:0000256" key="2">
    <source>
        <dbReference type="ARBA" id="ARBA00004371"/>
    </source>
</evidence>
<evidence type="ECO:0000256" key="10">
    <source>
        <dbReference type="SAM" id="MobiDB-lite"/>
    </source>
</evidence>
<dbReference type="InterPro" id="IPR006571">
    <property type="entry name" value="TLDc_dom"/>
</dbReference>
<evidence type="ECO:0000256" key="1">
    <source>
        <dbReference type="ARBA" id="ARBA00004370"/>
    </source>
</evidence>
<evidence type="ECO:0000256" key="6">
    <source>
        <dbReference type="ARBA" id="ARBA00023228"/>
    </source>
</evidence>
<dbReference type="GO" id="GO:0031929">
    <property type="term" value="P:TOR signaling"/>
    <property type="evidence" value="ECO:0007669"/>
    <property type="project" value="TreeGrafter"/>
</dbReference>
<dbReference type="EMBL" id="JASAOG010000311">
    <property type="protein sequence ID" value="KAK0040681.1"/>
    <property type="molecule type" value="Genomic_DNA"/>
</dbReference>
<dbReference type="PANTHER" id="PTHR23354">
    <property type="entry name" value="NUCLEOLAR PROTEIN 7/ESTROGEN RECEPTOR COACTIVATOR-RELATED"/>
    <property type="match status" value="1"/>
</dbReference>
<name>A0AAD8AQT1_BIOPF</name>
<dbReference type="PANTHER" id="PTHR23354:SF131">
    <property type="entry name" value="MTOR-ASSOCIATED PROTEIN MEAK7"/>
    <property type="match status" value="1"/>
</dbReference>
<dbReference type="AlphaFoldDB" id="A0AAD8AQT1"/>
<reference evidence="12" key="1">
    <citation type="journal article" date="2023" name="PLoS Negl. Trop. Dis.">
        <title>A genome sequence for Biomphalaria pfeifferi, the major vector snail for the human-infecting parasite Schistosoma mansoni.</title>
        <authorList>
            <person name="Bu L."/>
            <person name="Lu L."/>
            <person name="Laidemitt M.R."/>
            <person name="Zhang S.M."/>
            <person name="Mutuku M."/>
            <person name="Mkoji G."/>
            <person name="Steinauer M."/>
            <person name="Loker E.S."/>
        </authorList>
    </citation>
    <scope>NUCLEOTIDE SEQUENCE</scope>
    <source>
        <strain evidence="12">KasaAsao</strain>
    </source>
</reference>
<reference evidence="12" key="2">
    <citation type="submission" date="2023-04" db="EMBL/GenBank/DDBJ databases">
        <authorList>
            <person name="Bu L."/>
            <person name="Lu L."/>
            <person name="Laidemitt M.R."/>
            <person name="Zhang S.M."/>
            <person name="Mutuku M."/>
            <person name="Mkoji G."/>
            <person name="Steinauer M."/>
            <person name="Loker E.S."/>
        </authorList>
    </citation>
    <scope>NUCLEOTIDE SEQUENCE</scope>
    <source>
        <strain evidence="12">KasaAsao</strain>
        <tissue evidence="12">Whole Snail</tissue>
    </source>
</reference>
<dbReference type="Proteomes" id="UP001233172">
    <property type="component" value="Unassembled WGS sequence"/>
</dbReference>
<dbReference type="GO" id="GO:0005764">
    <property type="term" value="C:lysosome"/>
    <property type="evidence" value="ECO:0007669"/>
    <property type="project" value="UniProtKB-SubCell"/>
</dbReference>
<dbReference type="GO" id="GO:0005634">
    <property type="term" value="C:nucleus"/>
    <property type="evidence" value="ECO:0007669"/>
    <property type="project" value="TreeGrafter"/>
</dbReference>
<gene>
    <name evidence="12" type="ORF">Bpfe_029884</name>
</gene>
<evidence type="ECO:0000256" key="4">
    <source>
        <dbReference type="ARBA" id="ARBA00022490"/>
    </source>
</evidence>
<evidence type="ECO:0000313" key="13">
    <source>
        <dbReference type="Proteomes" id="UP001233172"/>
    </source>
</evidence>
<evidence type="ECO:0000256" key="9">
    <source>
        <dbReference type="ARBA" id="ARBA00042134"/>
    </source>
</evidence>
<keyword evidence="13" id="KW-1185">Reference proteome</keyword>
<evidence type="ECO:0000259" key="11">
    <source>
        <dbReference type="PROSITE" id="PS51886"/>
    </source>
</evidence>
<dbReference type="PROSITE" id="PS51886">
    <property type="entry name" value="TLDC"/>
    <property type="match status" value="1"/>
</dbReference>
<organism evidence="12 13">
    <name type="scientific">Biomphalaria pfeifferi</name>
    <name type="common">Bloodfluke planorb</name>
    <name type="synonym">Freshwater snail</name>
    <dbReference type="NCBI Taxonomy" id="112525"/>
    <lineage>
        <taxon>Eukaryota</taxon>
        <taxon>Metazoa</taxon>
        <taxon>Spiralia</taxon>
        <taxon>Lophotrochozoa</taxon>
        <taxon>Mollusca</taxon>
        <taxon>Gastropoda</taxon>
        <taxon>Heterobranchia</taxon>
        <taxon>Euthyneura</taxon>
        <taxon>Panpulmonata</taxon>
        <taxon>Hygrophila</taxon>
        <taxon>Lymnaeoidea</taxon>
        <taxon>Planorbidae</taxon>
        <taxon>Biomphalaria</taxon>
    </lineage>
</organism>
<proteinExistence type="predicted"/>
<comment type="caution">
    <text evidence="12">The sequence shown here is derived from an EMBL/GenBank/DDBJ whole genome shotgun (WGS) entry which is preliminary data.</text>
</comment>
<keyword evidence="5" id="KW-0472">Membrane</keyword>
<comment type="subcellular location">
    <subcellularLocation>
        <location evidence="3">Cytoplasm</location>
    </subcellularLocation>
    <subcellularLocation>
        <location evidence="2">Lysosome</location>
    </subcellularLocation>
    <subcellularLocation>
        <location evidence="1">Membrane</location>
    </subcellularLocation>
</comment>
<evidence type="ECO:0000256" key="7">
    <source>
        <dbReference type="ARBA" id="ARBA00039594"/>
    </source>
</evidence>
<evidence type="ECO:0000256" key="5">
    <source>
        <dbReference type="ARBA" id="ARBA00023136"/>
    </source>
</evidence>
<dbReference type="SMART" id="SM00584">
    <property type="entry name" value="TLDc"/>
    <property type="match status" value="1"/>
</dbReference>
<evidence type="ECO:0000256" key="3">
    <source>
        <dbReference type="ARBA" id="ARBA00004496"/>
    </source>
</evidence>
<sequence length="488" mass="55077">MGGSESKTTDLKHEIYFSDEEKAKVNHVFCSISHGKKSFNKENLQHFMTPVLDLPISGKLFELIDGPLPHQTHHHHHRLHAHQNHSQEVHLQHFASHLGQLLKGSIADLARTCVFLASSSQNSVSAQDLVKLVTSFLHSYEKLLSAHCTAYQSWIFADAFNSHDQLAVSLLKDLLKSGEANSENSHHTGGVTLTEEAVEGWLNKCLLFSLIMKQVFHGAFQFYQQEPHQITFLPRVPQVRDTNWSRFKTMLDFPTVLFLNFALNAELQSQWKLVFSNSLHGNSFSQLLQHIRNKGPSFIVIKDKDGHVFGGFASVSWEINPKFTGNSSCFLFKVKPFFQIYTSTGYNANFMYLNHQVQTLPNGLGMGGQFEYFGFWIDQSFDRGHSKAGARGNTTFGSPQLSAHTEFQVDCIEVWAVGRLERKEEDEDDDEDTTDEAAKAGPRSILDKLASEDKAILDFVDRGTKHDALRDEPIVEETKAHSTIISPF</sequence>
<feature type="compositionally biased region" description="Acidic residues" evidence="10">
    <location>
        <begin position="424"/>
        <end position="435"/>
    </location>
</feature>
<evidence type="ECO:0000313" key="12">
    <source>
        <dbReference type="EMBL" id="KAK0040681.1"/>
    </source>
</evidence>